<dbReference type="Proteomes" id="UP001302676">
    <property type="component" value="Unassembled WGS sequence"/>
</dbReference>
<evidence type="ECO:0000256" key="4">
    <source>
        <dbReference type="ARBA" id="ARBA00022989"/>
    </source>
</evidence>
<dbReference type="GO" id="GO:0071816">
    <property type="term" value="P:tail-anchored membrane protein insertion into ER membrane"/>
    <property type="evidence" value="ECO:0007669"/>
    <property type="project" value="InterPro"/>
</dbReference>
<evidence type="ECO:0000256" key="1">
    <source>
        <dbReference type="ARBA" id="ARBA00022448"/>
    </source>
</evidence>
<feature type="topological domain" description="Lumenal" evidence="7">
    <location>
        <begin position="1"/>
        <end position="4"/>
    </location>
</feature>
<reference evidence="11" key="2">
    <citation type="submission" date="2023-05" db="EMBL/GenBank/DDBJ databases">
        <authorList>
            <consortium name="Lawrence Berkeley National Laboratory"/>
            <person name="Steindorff A."/>
            <person name="Hensen N."/>
            <person name="Bonometti L."/>
            <person name="Westerberg I."/>
            <person name="Brannstrom I.O."/>
            <person name="Guillou S."/>
            <person name="Cros-Aarteil S."/>
            <person name="Calhoun S."/>
            <person name="Haridas S."/>
            <person name="Kuo A."/>
            <person name="Mondo S."/>
            <person name="Pangilinan J."/>
            <person name="Riley R."/>
            <person name="Labutti K."/>
            <person name="Andreopoulos B."/>
            <person name="Lipzen A."/>
            <person name="Chen C."/>
            <person name="Yanf M."/>
            <person name="Daum C."/>
            <person name="Ng V."/>
            <person name="Clum A."/>
            <person name="Ohm R."/>
            <person name="Martin F."/>
            <person name="Silar P."/>
            <person name="Natvig D."/>
            <person name="Lalanne C."/>
            <person name="Gautier V."/>
            <person name="Ament-Velasquez S.L."/>
            <person name="Kruys A."/>
            <person name="Hutchinson M.I."/>
            <person name="Powell A.J."/>
            <person name="Barry K."/>
            <person name="Miller A.N."/>
            <person name="Grigoriev I.V."/>
            <person name="Debuchy R."/>
            <person name="Gladieux P."/>
            <person name="Thoren M.H."/>
            <person name="Johannesson H."/>
        </authorList>
    </citation>
    <scope>NUCLEOTIDE SEQUENCE</scope>
    <source>
        <strain evidence="11">CBS 141.50</strain>
    </source>
</reference>
<dbReference type="Pfam" id="PF04420">
    <property type="entry name" value="CHD5"/>
    <property type="match status" value="1"/>
</dbReference>
<feature type="transmembrane region" description="Helical" evidence="9">
    <location>
        <begin position="129"/>
        <end position="146"/>
    </location>
</feature>
<evidence type="ECO:0000256" key="10">
    <source>
        <dbReference type="SAM" id="SignalP"/>
    </source>
</evidence>
<name>A0AAN6V9H7_9PEZI</name>
<sequence length="598" mass="67387">MPSLLVVIFVLELAVQLINTIGATTINNLIWRIYLSLPTPLAKQYTEQRKLQKNYLVVRHDLNATSSQDEFAKWAKLRRQHDKLLEELEKKKSNLDASRTTFDRYLTGVRLISTRGAQWLLPMWHGKTPMFWLPYGWFPYYIEWFASFPRAPLGSVSIVMWQSACTAILTLVMNTVVGILGLVAASRQAAQEKKRKQKQKEKPVPAAAGSGNDEGKKELIKSLLIFFGPMLLPKAISYYRRARAAPRAHGLTIRPLPPRITRAVAILLAVATVFLLRTLPPFAPENIFRLTQSRLQIPADVLFNRLAALRPDHTLTLRDLQLRAKFASLESRLLYLQHGPSVLATCPFCSSDDPRSYFYYALPDLLTPHLFNLTLIALVTSTLFTASRTASSWRRVATLTAAALALADCYWVSSYNPHVHNPRALRLNEIDFFFWTARAVRLGGLATLDILLALALYLSGTRRAFVRPPSAADRVERTTAALLGAKRRMNAAGVVKNTVVRDEGLRGRSVAYWTHEARLTREMMEEREVVEGVKDALANRIDIGGVERDAEAYAKAVLLPLAKEDGDMAMIHKTRSAHLRNIFGFLNSGNTTLFYHIR</sequence>
<accession>A0AAN6V9H7</accession>
<evidence type="ECO:0000256" key="9">
    <source>
        <dbReference type="SAM" id="Phobius"/>
    </source>
</evidence>
<evidence type="ECO:0000256" key="3">
    <source>
        <dbReference type="ARBA" id="ARBA00022824"/>
    </source>
</evidence>
<dbReference type="InterPro" id="IPR029012">
    <property type="entry name" value="Helix_hairpin_bin_sf"/>
</dbReference>
<keyword evidence="1 7" id="KW-0813">Transport</keyword>
<dbReference type="PANTHER" id="PTHR39470">
    <property type="entry name" value="CHROMOSOME 10, WHOLE GENOME SHOTGUN SEQUENCE"/>
    <property type="match status" value="1"/>
</dbReference>
<dbReference type="InterPro" id="IPR027538">
    <property type="entry name" value="Get1_fungi"/>
</dbReference>
<keyword evidence="2 7" id="KW-0812">Transmembrane</keyword>
<feature type="region of interest" description="Disordered" evidence="8">
    <location>
        <begin position="193"/>
        <end position="213"/>
    </location>
</feature>
<evidence type="ECO:0000313" key="11">
    <source>
        <dbReference type="EMBL" id="KAK4146490.1"/>
    </source>
</evidence>
<organism evidence="11 12">
    <name type="scientific">Dichotomopilus funicola</name>
    <dbReference type="NCBI Taxonomy" id="1934379"/>
    <lineage>
        <taxon>Eukaryota</taxon>
        <taxon>Fungi</taxon>
        <taxon>Dikarya</taxon>
        <taxon>Ascomycota</taxon>
        <taxon>Pezizomycotina</taxon>
        <taxon>Sordariomycetes</taxon>
        <taxon>Sordariomycetidae</taxon>
        <taxon>Sordariales</taxon>
        <taxon>Chaetomiaceae</taxon>
        <taxon>Dichotomopilus</taxon>
    </lineage>
</organism>
<evidence type="ECO:0000256" key="8">
    <source>
        <dbReference type="SAM" id="MobiDB-lite"/>
    </source>
</evidence>
<keyword evidence="5 7" id="KW-0175">Coiled coil</keyword>
<comment type="similarity">
    <text evidence="7">Belongs to the WRB/GET1 family.</text>
</comment>
<keyword evidence="3 7" id="KW-0256">Endoplasmic reticulum</keyword>
<evidence type="ECO:0000256" key="5">
    <source>
        <dbReference type="ARBA" id="ARBA00023054"/>
    </source>
</evidence>
<gene>
    <name evidence="7" type="primary">GET1</name>
    <name evidence="11" type="ORF">C8A04DRAFT_34949</name>
</gene>
<feature type="transmembrane region" description="Helical" evidence="9">
    <location>
        <begin position="260"/>
        <end position="279"/>
    </location>
</feature>
<evidence type="ECO:0000256" key="2">
    <source>
        <dbReference type="ARBA" id="ARBA00022692"/>
    </source>
</evidence>
<comment type="caution">
    <text evidence="11">The sequence shown here is derived from an EMBL/GenBank/DDBJ whole genome shotgun (WGS) entry which is preliminary data.</text>
</comment>
<comment type="caution">
    <text evidence="7">Lacks conserved residue(s) required for the propagation of feature annotation.</text>
</comment>
<dbReference type="EMBL" id="MU853561">
    <property type="protein sequence ID" value="KAK4146490.1"/>
    <property type="molecule type" value="Genomic_DNA"/>
</dbReference>
<feature type="transmembrane region" description="Helical" evidence="9">
    <location>
        <begin position="158"/>
        <end position="185"/>
    </location>
</feature>
<keyword evidence="10" id="KW-0732">Signal</keyword>
<feature type="chain" id="PRO_5043055407" evidence="10">
    <location>
        <begin position="21"/>
        <end position="598"/>
    </location>
</feature>
<feature type="transmembrane region" description="Helical" evidence="9">
    <location>
        <begin position="365"/>
        <end position="384"/>
    </location>
</feature>
<reference evidence="11" key="1">
    <citation type="journal article" date="2023" name="Mol. Phylogenet. Evol.">
        <title>Genome-scale phylogeny and comparative genomics of the fungal order Sordariales.</title>
        <authorList>
            <person name="Hensen N."/>
            <person name="Bonometti L."/>
            <person name="Westerberg I."/>
            <person name="Brannstrom I.O."/>
            <person name="Guillou S."/>
            <person name="Cros-Aarteil S."/>
            <person name="Calhoun S."/>
            <person name="Haridas S."/>
            <person name="Kuo A."/>
            <person name="Mondo S."/>
            <person name="Pangilinan J."/>
            <person name="Riley R."/>
            <person name="LaButti K."/>
            <person name="Andreopoulos B."/>
            <person name="Lipzen A."/>
            <person name="Chen C."/>
            <person name="Yan M."/>
            <person name="Daum C."/>
            <person name="Ng V."/>
            <person name="Clum A."/>
            <person name="Steindorff A."/>
            <person name="Ohm R.A."/>
            <person name="Martin F."/>
            <person name="Silar P."/>
            <person name="Natvig D.O."/>
            <person name="Lalanne C."/>
            <person name="Gautier V."/>
            <person name="Ament-Velasquez S.L."/>
            <person name="Kruys A."/>
            <person name="Hutchinson M.I."/>
            <person name="Powell A.J."/>
            <person name="Barry K."/>
            <person name="Miller A.N."/>
            <person name="Grigoriev I.V."/>
            <person name="Debuchy R."/>
            <person name="Gladieux P."/>
            <person name="Hiltunen Thoren M."/>
            <person name="Johannesson H."/>
        </authorList>
    </citation>
    <scope>NUCLEOTIDE SEQUENCE</scope>
    <source>
        <strain evidence="11">CBS 141.50</strain>
    </source>
</reference>
<evidence type="ECO:0000313" key="12">
    <source>
        <dbReference type="Proteomes" id="UP001302676"/>
    </source>
</evidence>
<dbReference type="FunFam" id="1.10.287.660:FF:000006">
    <property type="entry name" value="Protein GET1"/>
    <property type="match status" value="1"/>
</dbReference>
<proteinExistence type="inferred from homology"/>
<dbReference type="AlphaFoldDB" id="A0AAN6V9H7"/>
<evidence type="ECO:0000256" key="6">
    <source>
        <dbReference type="ARBA" id="ARBA00023136"/>
    </source>
</evidence>
<protein>
    <submittedName>
        <fullName evidence="11">Chorismate synthase protein</fullName>
    </submittedName>
</protein>
<keyword evidence="4 7" id="KW-1133">Transmembrane helix</keyword>
<feature type="transmembrane region" description="Helical" evidence="9">
    <location>
        <begin position="433"/>
        <end position="458"/>
    </location>
</feature>
<evidence type="ECO:0000256" key="7">
    <source>
        <dbReference type="HAMAP-Rule" id="MF_03113"/>
    </source>
</evidence>
<dbReference type="Gene3D" id="1.10.287.660">
    <property type="entry name" value="Helix hairpin bin"/>
    <property type="match status" value="1"/>
</dbReference>
<keyword evidence="12" id="KW-1185">Reference proteome</keyword>
<dbReference type="PANTHER" id="PTHR39470:SF1">
    <property type="entry name" value="CHORISMATE SYNTHASE PROTEIN"/>
    <property type="match status" value="1"/>
</dbReference>
<dbReference type="HAMAP" id="MF_03113">
    <property type="entry name" value="Get1"/>
    <property type="match status" value="1"/>
</dbReference>
<feature type="topological domain" description="Cytoplasmic" evidence="7">
    <location>
        <begin position="173"/>
        <end position="598"/>
    </location>
</feature>
<feature type="signal peptide" evidence="10">
    <location>
        <begin position="1"/>
        <end position="20"/>
    </location>
</feature>
<keyword evidence="6 7" id="KW-0472">Membrane</keyword>
<dbReference type="InterPro" id="IPR028945">
    <property type="entry name" value="Get1"/>
</dbReference>
<dbReference type="GO" id="GO:0043529">
    <property type="term" value="C:GET complex"/>
    <property type="evidence" value="ECO:0007669"/>
    <property type="project" value="InterPro"/>
</dbReference>
<feature type="coiled-coil region" evidence="7">
    <location>
        <begin position="74"/>
        <end position="101"/>
    </location>
</feature>